<dbReference type="AlphaFoldDB" id="A0A0F9SYB8"/>
<comment type="caution">
    <text evidence="1">The sequence shown here is derived from an EMBL/GenBank/DDBJ whole genome shotgun (WGS) entry which is preliminary data.</text>
</comment>
<accession>A0A0F9SYB8</accession>
<organism evidence="1">
    <name type="scientific">marine sediment metagenome</name>
    <dbReference type="NCBI Taxonomy" id="412755"/>
    <lineage>
        <taxon>unclassified sequences</taxon>
        <taxon>metagenomes</taxon>
        <taxon>ecological metagenomes</taxon>
    </lineage>
</organism>
<proteinExistence type="predicted"/>
<gene>
    <name evidence="1" type="ORF">LCGC14_0395100</name>
</gene>
<name>A0A0F9SYB8_9ZZZZ</name>
<sequence>MDKRNQQAYAKAAEENKTSTKIIRNTGSNGDDYYIKPYENVVVVYNSASWTQDLFLPRVAEAKGMILHIVVPDYGGGGTIYDNGDTLADWSDLNMNADNEYATLRCTGRQWIVLKSDM</sequence>
<protein>
    <submittedName>
        <fullName evidence="1">Uncharacterized protein</fullName>
    </submittedName>
</protein>
<reference evidence="1" key="1">
    <citation type="journal article" date="2015" name="Nature">
        <title>Complex archaea that bridge the gap between prokaryotes and eukaryotes.</title>
        <authorList>
            <person name="Spang A."/>
            <person name="Saw J.H."/>
            <person name="Jorgensen S.L."/>
            <person name="Zaremba-Niedzwiedzka K."/>
            <person name="Martijn J."/>
            <person name="Lind A.E."/>
            <person name="van Eijk R."/>
            <person name="Schleper C."/>
            <person name="Guy L."/>
            <person name="Ettema T.J."/>
        </authorList>
    </citation>
    <scope>NUCLEOTIDE SEQUENCE</scope>
</reference>
<dbReference type="EMBL" id="LAZR01000334">
    <property type="protein sequence ID" value="KKN73945.1"/>
    <property type="molecule type" value="Genomic_DNA"/>
</dbReference>
<evidence type="ECO:0000313" key="1">
    <source>
        <dbReference type="EMBL" id="KKN73945.1"/>
    </source>
</evidence>